<evidence type="ECO:0000313" key="4">
    <source>
        <dbReference type="EMBL" id="MFK9091890.1"/>
    </source>
</evidence>
<comment type="caution">
    <text evidence="4">The sequence shown here is derived from an EMBL/GenBank/DDBJ whole genome shotgun (WGS) entry which is preliminary data.</text>
</comment>
<sequence>MEQKVLSDYEHLSRAVSDFIVDYVNQNPNSLLCLAGGHTPLRTFELLVEANKKKLVNFEQCKFVSLDEWVGLGRDTKGSCKETLYNQLFEPLSINEDQICFFDGLSKDLDFECKRVDDFIRKNGSIDLVLLGVGMNGHLGFNEPGTDPDLYSHIVPLDPVTTEVSSKYFEGKKEVTKGISLGIKHFREADTVMIMANGLKKAAIIKESFTKELNIQVPSSLLQNHENLYVFLDGEAASELRHKI</sequence>
<dbReference type="SUPFAM" id="SSF100950">
    <property type="entry name" value="NagB/RpiA/CoA transferase-like"/>
    <property type="match status" value="1"/>
</dbReference>
<evidence type="ECO:0000256" key="2">
    <source>
        <dbReference type="ARBA" id="ARBA00023277"/>
    </source>
</evidence>
<accession>A0ABW8RI52</accession>
<keyword evidence="2" id="KW-0119">Carbohydrate metabolism</keyword>
<dbReference type="PROSITE" id="PS01161">
    <property type="entry name" value="GLC_GALNAC_ISOMERASE"/>
    <property type="match status" value="1"/>
</dbReference>
<dbReference type="PANTHER" id="PTHR11280:SF5">
    <property type="entry name" value="GLUCOSAMINE-6-PHOSPHATE ISOMERASE"/>
    <property type="match status" value="1"/>
</dbReference>
<dbReference type="Proteomes" id="UP001623041">
    <property type="component" value="Unassembled WGS sequence"/>
</dbReference>
<organism evidence="4 5">
    <name type="scientific">Bacillus salipaludis</name>
    <dbReference type="NCBI Taxonomy" id="2547811"/>
    <lineage>
        <taxon>Bacteria</taxon>
        <taxon>Bacillati</taxon>
        <taxon>Bacillota</taxon>
        <taxon>Bacilli</taxon>
        <taxon>Bacillales</taxon>
        <taxon>Bacillaceae</taxon>
        <taxon>Bacillus</taxon>
    </lineage>
</organism>
<dbReference type="EMBL" id="JBJHQH010000006">
    <property type="protein sequence ID" value="MFK9091890.1"/>
    <property type="molecule type" value="Genomic_DNA"/>
</dbReference>
<keyword evidence="1" id="KW-0378">Hydrolase</keyword>
<dbReference type="InterPro" id="IPR037171">
    <property type="entry name" value="NagB/RpiA_transferase-like"/>
</dbReference>
<dbReference type="InterPro" id="IPR004547">
    <property type="entry name" value="Glucosamine6P_isomerase"/>
</dbReference>
<feature type="domain" description="Glucosamine/galactosamine-6-phosphate isomerase" evidence="3">
    <location>
        <begin position="11"/>
        <end position="228"/>
    </location>
</feature>
<dbReference type="CDD" id="cd01399">
    <property type="entry name" value="GlcN6P_deaminase"/>
    <property type="match status" value="1"/>
</dbReference>
<dbReference type="InterPro" id="IPR006148">
    <property type="entry name" value="Glc/Gal-6P_isomerase"/>
</dbReference>
<name>A0ABW8RI52_9BACI</name>
<dbReference type="InterPro" id="IPR018321">
    <property type="entry name" value="Glucosamine6P_isomerase_CS"/>
</dbReference>
<dbReference type="RefSeq" id="WP_406580502.1">
    <property type="nucleotide sequence ID" value="NZ_JBJHQH010000006.1"/>
</dbReference>
<dbReference type="Pfam" id="PF01182">
    <property type="entry name" value="Glucosamine_iso"/>
    <property type="match status" value="1"/>
</dbReference>
<dbReference type="PANTHER" id="PTHR11280">
    <property type="entry name" value="GLUCOSAMINE-6-PHOSPHATE ISOMERASE"/>
    <property type="match status" value="1"/>
</dbReference>
<proteinExistence type="predicted"/>
<gene>
    <name evidence="4" type="ORF">ACJEBI_10395</name>
</gene>
<evidence type="ECO:0000256" key="1">
    <source>
        <dbReference type="ARBA" id="ARBA00022801"/>
    </source>
</evidence>
<evidence type="ECO:0000313" key="5">
    <source>
        <dbReference type="Proteomes" id="UP001623041"/>
    </source>
</evidence>
<protein>
    <submittedName>
        <fullName evidence="4">Glucosamine-6-phosphate deaminase</fullName>
    </submittedName>
</protein>
<evidence type="ECO:0000259" key="3">
    <source>
        <dbReference type="Pfam" id="PF01182"/>
    </source>
</evidence>
<reference evidence="4 5" key="1">
    <citation type="submission" date="2024-11" db="EMBL/GenBank/DDBJ databases">
        <authorList>
            <person name="Lucas J.A."/>
        </authorList>
    </citation>
    <scope>NUCLEOTIDE SEQUENCE [LARGE SCALE GENOMIC DNA]</scope>
    <source>
        <strain evidence="4 5">Z 5.4</strain>
    </source>
</reference>
<keyword evidence="5" id="KW-1185">Reference proteome</keyword>
<dbReference type="Gene3D" id="3.40.50.1360">
    <property type="match status" value="1"/>
</dbReference>